<reference evidence="1 2" key="1">
    <citation type="journal article" date="2016" name="Arch. Microbiol.">
        <title>Streptomyces zhihengii sp. nov., isolated from rhizospheric soil of Psammosilene tunicoides.</title>
        <authorList>
            <person name="Huang M.J."/>
            <person name="Fei J.J."/>
            <person name="Salam N."/>
            <person name="Kim C.J."/>
            <person name="Hozzein W.N."/>
            <person name="Xiao M."/>
            <person name="Huang H.Q."/>
            <person name="Li W.J."/>
        </authorList>
    </citation>
    <scope>NUCLEOTIDE SEQUENCE [LARGE SCALE GENOMIC DNA]</scope>
    <source>
        <strain evidence="1 2">YIM T102</strain>
    </source>
</reference>
<gene>
    <name evidence="1" type="ORF">JE024_36515</name>
</gene>
<evidence type="ECO:0000313" key="2">
    <source>
        <dbReference type="Proteomes" id="UP000664109"/>
    </source>
</evidence>
<keyword evidence="2" id="KW-1185">Reference proteome</keyword>
<evidence type="ECO:0000313" key="1">
    <source>
        <dbReference type="EMBL" id="MBM9624086.1"/>
    </source>
</evidence>
<comment type="caution">
    <text evidence="1">The sequence shown here is derived from an EMBL/GenBank/DDBJ whole genome shotgun (WGS) entry which is preliminary data.</text>
</comment>
<accession>A0ABS2V2M8</accession>
<dbReference type="EMBL" id="JAFEJA010000002">
    <property type="protein sequence ID" value="MBM9624086.1"/>
    <property type="molecule type" value="Genomic_DNA"/>
</dbReference>
<protein>
    <submittedName>
        <fullName evidence="1">Uncharacterized protein</fullName>
    </submittedName>
</protein>
<organism evidence="1 2">
    <name type="scientific">Streptomyces zhihengii</name>
    <dbReference type="NCBI Taxonomy" id="1818004"/>
    <lineage>
        <taxon>Bacteria</taxon>
        <taxon>Bacillati</taxon>
        <taxon>Actinomycetota</taxon>
        <taxon>Actinomycetes</taxon>
        <taxon>Kitasatosporales</taxon>
        <taxon>Streptomycetaceae</taxon>
        <taxon>Streptomyces</taxon>
    </lineage>
</organism>
<name>A0ABS2V2M8_9ACTN</name>
<dbReference type="Proteomes" id="UP000664109">
    <property type="component" value="Unassembled WGS sequence"/>
</dbReference>
<proteinExistence type="predicted"/>
<dbReference type="RefSeq" id="WP_205378130.1">
    <property type="nucleotide sequence ID" value="NZ_JAFEJA010000002.1"/>
</dbReference>
<sequence>MDSVTTEVNSEFTQVQLTGPADAVARLMQHLAGVGEVIFGPVSQPAAGGNVLCTAQLVTRPPAVSTAGPASGQRAVVTVQSVLELDPVALAAEDAAEGVASSVADAAGQLPGVRAASARLVAVVGLPGVRE</sequence>